<dbReference type="EMBL" id="UYSL01020518">
    <property type="protein sequence ID" value="VDL74993.1"/>
    <property type="molecule type" value="Genomic_DNA"/>
</dbReference>
<dbReference type="InterPro" id="IPR011992">
    <property type="entry name" value="EF-hand-dom_pair"/>
</dbReference>
<dbReference type="PROSITE" id="PS00018">
    <property type="entry name" value="EF_HAND_1"/>
    <property type="match status" value="2"/>
</dbReference>
<feature type="chain" id="PRO_5043125246" evidence="5">
    <location>
        <begin position="26"/>
        <end position="205"/>
    </location>
</feature>
<keyword evidence="3" id="KW-0106">Calcium</keyword>
<dbReference type="InterPro" id="IPR018247">
    <property type="entry name" value="EF_Hand_1_Ca_BS"/>
</dbReference>
<reference evidence="9" key="1">
    <citation type="submission" date="2017-02" db="UniProtKB">
        <authorList>
            <consortium name="WormBaseParasite"/>
        </authorList>
    </citation>
    <scope>IDENTIFICATION</scope>
</reference>
<keyword evidence="2" id="KW-0677">Repeat</keyword>
<dbReference type="InterPro" id="IPR002048">
    <property type="entry name" value="EF_hand_dom"/>
</dbReference>
<dbReference type="OMA" id="EPWGSAD"/>
<reference evidence="7 8" key="2">
    <citation type="submission" date="2018-11" db="EMBL/GenBank/DDBJ databases">
        <authorList>
            <consortium name="Pathogen Informatics"/>
        </authorList>
    </citation>
    <scope>NUCLEOTIDE SEQUENCE [LARGE SCALE GENOMIC DNA]</scope>
</reference>
<protein>
    <submittedName>
        <fullName evidence="9">EF-hand domain-containing protein</fullName>
    </submittedName>
</protein>
<dbReference type="Pfam" id="PF13499">
    <property type="entry name" value="EF-hand_7"/>
    <property type="match status" value="1"/>
</dbReference>
<dbReference type="PROSITE" id="PS50222">
    <property type="entry name" value="EF_HAND_2"/>
    <property type="match status" value="2"/>
</dbReference>
<sequence length="205" mass="24286">MNHPYFFRGVIRILWSLVLPQAANLLHKFSYILFHSESVPEMINKKLSLYAEFSEFSRKQIKFFTDTFKTYDEDADGFIDFDELKRMMEKLGEAQTHIALKEIIRRVDEDRDGKISLREFFLIFRLSAQNQLGCSEVFQQLADSVDVSKEGVLGAASFFQAKIEEQTKLSKFEQEMKEEVEERKRLEEEKKARREKFLQNKSIFQ</sequence>
<dbReference type="GO" id="GO:0005509">
    <property type="term" value="F:calcium ion binding"/>
    <property type="evidence" value="ECO:0007669"/>
    <property type="project" value="InterPro"/>
</dbReference>
<feature type="signal peptide" evidence="5">
    <location>
        <begin position="1"/>
        <end position="25"/>
    </location>
</feature>
<dbReference type="Gene3D" id="1.10.238.10">
    <property type="entry name" value="EF-hand"/>
    <property type="match status" value="1"/>
</dbReference>
<keyword evidence="8" id="KW-1185">Reference proteome</keyword>
<evidence type="ECO:0000313" key="7">
    <source>
        <dbReference type="EMBL" id="VDL74993.1"/>
    </source>
</evidence>
<feature type="domain" description="EF-hand" evidence="6">
    <location>
        <begin position="59"/>
        <end position="94"/>
    </location>
</feature>
<name>A0A0N4Y5U9_NIPBR</name>
<dbReference type="InterPro" id="IPR040365">
    <property type="entry name" value="EFHD1/2"/>
</dbReference>
<dbReference type="AlphaFoldDB" id="A0A0N4Y5U9"/>
<evidence type="ECO:0000256" key="3">
    <source>
        <dbReference type="ARBA" id="ARBA00022837"/>
    </source>
</evidence>
<evidence type="ECO:0000259" key="6">
    <source>
        <dbReference type="PROSITE" id="PS50222"/>
    </source>
</evidence>
<dbReference type="PANTHER" id="PTHR13025:SF6">
    <property type="entry name" value="EF-HAND DOMAIN-CONTAINING PROTEIN-RELATED"/>
    <property type="match status" value="1"/>
</dbReference>
<dbReference type="SUPFAM" id="SSF47473">
    <property type="entry name" value="EF-hand"/>
    <property type="match status" value="1"/>
</dbReference>
<evidence type="ECO:0000256" key="5">
    <source>
        <dbReference type="SAM" id="SignalP"/>
    </source>
</evidence>
<keyword evidence="4" id="KW-0175">Coiled coil</keyword>
<feature type="coiled-coil region" evidence="4">
    <location>
        <begin position="162"/>
        <end position="196"/>
    </location>
</feature>
<keyword evidence="5" id="KW-0732">Signal</keyword>
<dbReference type="STRING" id="27835.A0A0N4Y5U9"/>
<organism evidence="9">
    <name type="scientific">Nippostrongylus brasiliensis</name>
    <name type="common">Rat hookworm</name>
    <dbReference type="NCBI Taxonomy" id="27835"/>
    <lineage>
        <taxon>Eukaryota</taxon>
        <taxon>Metazoa</taxon>
        <taxon>Ecdysozoa</taxon>
        <taxon>Nematoda</taxon>
        <taxon>Chromadorea</taxon>
        <taxon>Rhabditida</taxon>
        <taxon>Rhabditina</taxon>
        <taxon>Rhabditomorpha</taxon>
        <taxon>Strongyloidea</taxon>
        <taxon>Heligmosomidae</taxon>
        <taxon>Nippostrongylus</taxon>
    </lineage>
</organism>
<dbReference type="CDD" id="cd00051">
    <property type="entry name" value="EFh"/>
    <property type="match status" value="1"/>
</dbReference>
<evidence type="ECO:0000313" key="9">
    <source>
        <dbReference type="WBParaSite" id="NBR_0001140301-mRNA-1"/>
    </source>
</evidence>
<keyword evidence="1" id="KW-0479">Metal-binding</keyword>
<dbReference type="WBParaSite" id="NBR_0001140301-mRNA-1">
    <property type="protein sequence ID" value="NBR_0001140301-mRNA-1"/>
    <property type="gene ID" value="NBR_0001140301"/>
</dbReference>
<dbReference type="SMART" id="SM00054">
    <property type="entry name" value="EFh"/>
    <property type="match status" value="2"/>
</dbReference>
<dbReference type="Proteomes" id="UP000271162">
    <property type="component" value="Unassembled WGS sequence"/>
</dbReference>
<feature type="domain" description="EF-hand" evidence="6">
    <location>
        <begin position="95"/>
        <end position="130"/>
    </location>
</feature>
<evidence type="ECO:0000256" key="1">
    <source>
        <dbReference type="ARBA" id="ARBA00022723"/>
    </source>
</evidence>
<evidence type="ECO:0000313" key="8">
    <source>
        <dbReference type="Proteomes" id="UP000271162"/>
    </source>
</evidence>
<gene>
    <name evidence="7" type="ORF">NBR_LOCUS11404</name>
</gene>
<proteinExistence type="predicted"/>
<evidence type="ECO:0000256" key="4">
    <source>
        <dbReference type="SAM" id="Coils"/>
    </source>
</evidence>
<evidence type="ECO:0000256" key="2">
    <source>
        <dbReference type="ARBA" id="ARBA00022737"/>
    </source>
</evidence>
<dbReference type="PANTHER" id="PTHR13025">
    <property type="entry name" value="EF-HAND DOMAIN-CONTAINING PROTEIN D"/>
    <property type="match status" value="1"/>
</dbReference>
<accession>A0A0N4Y5U9</accession>